<dbReference type="GO" id="GO:0005737">
    <property type="term" value="C:cytoplasm"/>
    <property type="evidence" value="ECO:0007669"/>
    <property type="project" value="InterPro"/>
</dbReference>
<organism evidence="6 7">
    <name type="scientific">Clitoria ternatea</name>
    <name type="common">Butterfly pea</name>
    <dbReference type="NCBI Taxonomy" id="43366"/>
    <lineage>
        <taxon>Eukaryota</taxon>
        <taxon>Viridiplantae</taxon>
        <taxon>Streptophyta</taxon>
        <taxon>Embryophyta</taxon>
        <taxon>Tracheophyta</taxon>
        <taxon>Spermatophyta</taxon>
        <taxon>Magnoliopsida</taxon>
        <taxon>eudicotyledons</taxon>
        <taxon>Gunneridae</taxon>
        <taxon>Pentapetalae</taxon>
        <taxon>rosids</taxon>
        <taxon>fabids</taxon>
        <taxon>Fabales</taxon>
        <taxon>Fabaceae</taxon>
        <taxon>Papilionoideae</taxon>
        <taxon>50 kb inversion clade</taxon>
        <taxon>NPAAA clade</taxon>
        <taxon>indigoferoid/millettioid clade</taxon>
        <taxon>Phaseoleae</taxon>
        <taxon>Clitoria</taxon>
    </lineage>
</organism>
<evidence type="ECO:0000256" key="3">
    <source>
        <dbReference type="ARBA" id="ARBA00033094"/>
    </source>
</evidence>
<dbReference type="InterPro" id="IPR058240">
    <property type="entry name" value="rSAM_sf"/>
</dbReference>
<name>A0AAN9JPY7_CLITE</name>
<evidence type="ECO:0000313" key="6">
    <source>
        <dbReference type="EMBL" id="KAK7302201.1"/>
    </source>
</evidence>
<dbReference type="Gene3D" id="3.80.30.20">
    <property type="entry name" value="tm_1862 like domain"/>
    <property type="match status" value="1"/>
</dbReference>
<evidence type="ECO:0000256" key="2">
    <source>
        <dbReference type="ARBA" id="ARBA00014678"/>
    </source>
</evidence>
<keyword evidence="7" id="KW-1185">Reference proteome</keyword>
<dbReference type="InterPro" id="IPR034505">
    <property type="entry name" value="Coproporphyrinogen-III_oxidase"/>
</dbReference>
<gene>
    <name evidence="6" type="ORF">RJT34_13083</name>
</gene>
<accession>A0AAN9JPY7</accession>
<dbReference type="InterPro" id="IPR007197">
    <property type="entry name" value="rSAM"/>
</dbReference>
<dbReference type="SMART" id="SM00729">
    <property type="entry name" value="Elp3"/>
    <property type="match status" value="1"/>
</dbReference>
<reference evidence="6 7" key="1">
    <citation type="submission" date="2024-01" db="EMBL/GenBank/DDBJ databases">
        <title>The genomes of 5 underutilized Papilionoideae crops provide insights into root nodulation and disease resistance.</title>
        <authorList>
            <person name="Yuan L."/>
        </authorList>
    </citation>
    <scope>NUCLEOTIDE SEQUENCE [LARGE SCALE GENOMIC DNA]</scope>
    <source>
        <strain evidence="6">LY-2023</strain>
        <tissue evidence="6">Leaf</tissue>
    </source>
</reference>
<feature type="domain" description="Radical SAM core" evidence="5">
    <location>
        <begin position="42"/>
        <end position="284"/>
    </location>
</feature>
<comment type="similarity">
    <text evidence="1">Belongs to the anaerobic coproporphyrinogen-III oxidase family. HemW subfamily.</text>
</comment>
<dbReference type="AlphaFoldDB" id="A0AAN9JPY7"/>
<dbReference type="PANTHER" id="PTHR13932:SF5">
    <property type="entry name" value="RADICAL S-ADENOSYL METHIONINE DOMAIN-CONTAINING PROTEIN 1, MITOCHONDRIAL"/>
    <property type="match status" value="1"/>
</dbReference>
<dbReference type="InterPro" id="IPR006638">
    <property type="entry name" value="Elp3/MiaA/NifB-like_rSAM"/>
</dbReference>
<comment type="caution">
    <text evidence="6">The sequence shown here is derived from an EMBL/GenBank/DDBJ whole genome shotgun (WGS) entry which is preliminary data.</text>
</comment>
<evidence type="ECO:0000259" key="5">
    <source>
        <dbReference type="PROSITE" id="PS51918"/>
    </source>
</evidence>
<dbReference type="Pfam" id="PF04055">
    <property type="entry name" value="Radical_SAM"/>
    <property type="match status" value="1"/>
</dbReference>
<evidence type="ECO:0000256" key="1">
    <source>
        <dbReference type="ARBA" id="ARBA00006100"/>
    </source>
</evidence>
<evidence type="ECO:0000256" key="4">
    <source>
        <dbReference type="ARBA" id="ARBA00045130"/>
    </source>
</evidence>
<dbReference type="CDD" id="cd01335">
    <property type="entry name" value="Radical_SAM"/>
    <property type="match status" value="1"/>
</dbReference>
<dbReference type="InterPro" id="IPR023404">
    <property type="entry name" value="rSAM_horseshoe"/>
</dbReference>
<proteinExistence type="inferred from homology"/>
<dbReference type="Proteomes" id="UP001359559">
    <property type="component" value="Unassembled WGS sequence"/>
</dbReference>
<dbReference type="GO" id="GO:0006779">
    <property type="term" value="P:porphyrin-containing compound biosynthetic process"/>
    <property type="evidence" value="ECO:0007669"/>
    <property type="project" value="InterPro"/>
</dbReference>
<dbReference type="GO" id="GO:0004109">
    <property type="term" value="F:coproporphyrinogen oxidase activity"/>
    <property type="evidence" value="ECO:0007669"/>
    <property type="project" value="InterPro"/>
</dbReference>
<dbReference type="GO" id="GO:0051539">
    <property type="term" value="F:4 iron, 4 sulfur cluster binding"/>
    <property type="evidence" value="ECO:0007669"/>
    <property type="project" value="InterPro"/>
</dbReference>
<protein>
    <recommendedName>
        <fullName evidence="2">Radical S-adenosyl methionine domain-containing protein 1, mitochondrial</fullName>
    </recommendedName>
    <alternativeName>
        <fullName evidence="3">Putative heme chaperone</fullName>
    </alternativeName>
</protein>
<sequence>MLKSTFTPILWALTPKPKYPKHPPHAVTNTSTAHVRHNASVTTPPLPSSAYVHLPFCRKRCHYCDFPILALGSFSPHDDDPRVSNYVHFLCREITATKVSPNPNAPLQTVFFGGGTPSLVPPRLVSLVLDTLRIKFGVSQDAEISMEMDPGTFDADKMREMVLLGVNRVSLGVQAFQEKLLKACGRAHGLREVHEAISVVKSCGVENWSVDLIASLPHQTEDMWEESLRLTIQAQPTHVSVYDLQIEQGTKFGRLYTPGEFPLPSEVQSADFYKMASRMLCDANYNHYEISSYSKSGYECKHNSTYWKNMPFYGFGLGSASFVGGVRFSRPKKLNEYMNYVQNLENGLVNGSVSADDRTHAKDMAMDVVMLSLRTATGLDLKHFQETFGRSIVLSLLKAYKPYVESGHVVGLDEERKTIRIDDLSNSLLDKANTKGRLAYIRLSDPEGFLLSNELIAIAFGVIDSWEDRPPYKEIA</sequence>
<dbReference type="SFLD" id="SFLDF00562">
    <property type="entry name" value="HemN-like__clustered_with_heat"/>
    <property type="match status" value="1"/>
</dbReference>
<dbReference type="SUPFAM" id="SSF102114">
    <property type="entry name" value="Radical SAM enzymes"/>
    <property type="match status" value="1"/>
</dbReference>
<dbReference type="EMBL" id="JAYKXN010000003">
    <property type="protein sequence ID" value="KAK7302201.1"/>
    <property type="molecule type" value="Genomic_DNA"/>
</dbReference>
<dbReference type="PANTHER" id="PTHR13932">
    <property type="entry name" value="COPROPORPHYRINIGEN III OXIDASE"/>
    <property type="match status" value="1"/>
</dbReference>
<dbReference type="NCBIfam" id="TIGR00539">
    <property type="entry name" value="hemN_rel"/>
    <property type="match status" value="1"/>
</dbReference>
<dbReference type="SFLD" id="SFLDG01065">
    <property type="entry name" value="anaerobic_coproporphyrinogen-I"/>
    <property type="match status" value="1"/>
</dbReference>
<dbReference type="InterPro" id="IPR004559">
    <property type="entry name" value="HemW-like"/>
</dbReference>
<dbReference type="SFLD" id="SFLDS00029">
    <property type="entry name" value="Radical_SAM"/>
    <property type="match status" value="1"/>
</dbReference>
<evidence type="ECO:0000313" key="7">
    <source>
        <dbReference type="Proteomes" id="UP001359559"/>
    </source>
</evidence>
<dbReference type="PROSITE" id="PS51918">
    <property type="entry name" value="RADICAL_SAM"/>
    <property type="match status" value="1"/>
</dbReference>
<comment type="function">
    <text evidence="4">May be a heme chaperone, appears to bind heme. Homologous bacterial proteins do not have oxygen-independent coproporphyrinogen-III oxidase activity. Binds 1 [4Fe-4S] cluster. The cluster is coordinated with 3 cysteines and an exchangeable S-adenosyl-L-methionine.</text>
</comment>